<evidence type="ECO:0000256" key="6">
    <source>
        <dbReference type="ARBA" id="ARBA00023136"/>
    </source>
</evidence>
<evidence type="ECO:0000256" key="4">
    <source>
        <dbReference type="ARBA" id="ARBA00022840"/>
    </source>
</evidence>
<evidence type="ECO:0000256" key="5">
    <source>
        <dbReference type="ARBA" id="ARBA00022989"/>
    </source>
</evidence>
<evidence type="ECO:0000259" key="8">
    <source>
        <dbReference type="PROSITE" id="PS50929"/>
    </source>
</evidence>
<sequence length="278" mass="30019">LAGPASVAVITQPWRCAETPPKPPLARRPLLALLRAAFGVEYAGLGVLKLFADVCAFCGPLALNWFVGFLEAPPGQRGPDWWGGVCVAALVASTLLAAAASTAFNYRTGLLVLKARSALASLVYRKTLNVPVSAMGQYSSGQALNFLSTDADRIVNFCPSFHQLWSMPLQIVIVTALLWYQVGWVCLVAWPLTLLLLPVNAAHRCQDRAAECSHDEAQGPGRVKLTGEVLRGIRPVKLWAWRRPCGAAFAITGVGSCGALKWRKYLDALCVYFWAATP</sequence>
<protein>
    <submittedName>
        <fullName evidence="10">ABC transmembrane type-1 domain-containing protein</fullName>
    </submittedName>
</protein>
<evidence type="ECO:0000256" key="1">
    <source>
        <dbReference type="ARBA" id="ARBA00022448"/>
    </source>
</evidence>
<keyword evidence="1" id="KW-0813">Transport</keyword>
<reference evidence="10" key="1">
    <citation type="submission" date="2016-11" db="UniProtKB">
        <authorList>
            <consortium name="WormBaseParasite"/>
        </authorList>
    </citation>
    <scope>IDENTIFICATION</scope>
</reference>
<dbReference type="PANTHER" id="PTHR24223">
    <property type="entry name" value="ATP-BINDING CASSETTE SUB-FAMILY C"/>
    <property type="match status" value="1"/>
</dbReference>
<feature type="transmembrane region" description="Helical" evidence="7">
    <location>
        <begin position="50"/>
        <end position="69"/>
    </location>
</feature>
<organism evidence="9 10">
    <name type="scientific">Macrostomum lignano</name>
    <dbReference type="NCBI Taxonomy" id="282301"/>
    <lineage>
        <taxon>Eukaryota</taxon>
        <taxon>Metazoa</taxon>
        <taxon>Spiralia</taxon>
        <taxon>Lophotrochozoa</taxon>
        <taxon>Platyhelminthes</taxon>
        <taxon>Rhabditophora</taxon>
        <taxon>Macrostomorpha</taxon>
        <taxon>Macrostomida</taxon>
        <taxon>Macrostomidae</taxon>
        <taxon>Macrostomum</taxon>
    </lineage>
</organism>
<dbReference type="InterPro" id="IPR011527">
    <property type="entry name" value="ABC1_TM_dom"/>
</dbReference>
<feature type="transmembrane region" description="Helical" evidence="7">
    <location>
        <begin position="171"/>
        <end position="197"/>
    </location>
</feature>
<keyword evidence="9" id="KW-1185">Reference proteome</keyword>
<evidence type="ECO:0000256" key="7">
    <source>
        <dbReference type="SAM" id="Phobius"/>
    </source>
</evidence>
<evidence type="ECO:0000256" key="2">
    <source>
        <dbReference type="ARBA" id="ARBA00022692"/>
    </source>
</evidence>
<dbReference type="SUPFAM" id="SSF90123">
    <property type="entry name" value="ABC transporter transmembrane region"/>
    <property type="match status" value="1"/>
</dbReference>
<dbReference type="InterPro" id="IPR036640">
    <property type="entry name" value="ABC1_TM_sf"/>
</dbReference>
<evidence type="ECO:0000313" key="10">
    <source>
        <dbReference type="WBParaSite" id="maker-uti_cns_0010374-snap-gene-0.7-mRNA-1"/>
    </source>
</evidence>
<dbReference type="PROSITE" id="PS50929">
    <property type="entry name" value="ABC_TM1F"/>
    <property type="match status" value="1"/>
</dbReference>
<dbReference type="PANTHER" id="PTHR24223:SF330">
    <property type="entry name" value="ATP-BINDING CASSETTE SUB-FAMILY C MEMBER 10"/>
    <property type="match status" value="1"/>
</dbReference>
<dbReference type="WBParaSite" id="maker-uti_cns_0010374-snap-gene-0.7-mRNA-1">
    <property type="protein sequence ID" value="maker-uti_cns_0010374-snap-gene-0.7-mRNA-1"/>
    <property type="gene ID" value="maker-uti_cns_0010374-snap-gene-0.7"/>
</dbReference>
<evidence type="ECO:0000313" key="9">
    <source>
        <dbReference type="Proteomes" id="UP000095280"/>
    </source>
</evidence>
<dbReference type="Pfam" id="PF00664">
    <property type="entry name" value="ABC_membrane"/>
    <property type="match status" value="1"/>
</dbReference>
<dbReference type="Proteomes" id="UP000095280">
    <property type="component" value="Unplaced"/>
</dbReference>
<keyword evidence="2 7" id="KW-0812">Transmembrane</keyword>
<keyword evidence="6 7" id="KW-0472">Membrane</keyword>
<dbReference type="GO" id="GO:0016020">
    <property type="term" value="C:membrane"/>
    <property type="evidence" value="ECO:0007669"/>
    <property type="project" value="InterPro"/>
</dbReference>
<feature type="transmembrane region" description="Helical" evidence="7">
    <location>
        <begin position="81"/>
        <end position="106"/>
    </location>
</feature>
<accession>A0A1I8I6L8</accession>
<keyword evidence="4" id="KW-0067">ATP-binding</keyword>
<keyword evidence="5 7" id="KW-1133">Transmembrane helix</keyword>
<dbReference type="GO" id="GO:0140359">
    <property type="term" value="F:ABC-type transporter activity"/>
    <property type="evidence" value="ECO:0007669"/>
    <property type="project" value="InterPro"/>
</dbReference>
<proteinExistence type="predicted"/>
<dbReference type="GO" id="GO:0005524">
    <property type="term" value="F:ATP binding"/>
    <property type="evidence" value="ECO:0007669"/>
    <property type="project" value="UniProtKB-KW"/>
</dbReference>
<feature type="domain" description="ABC transmembrane type-1" evidence="8">
    <location>
        <begin position="43"/>
        <end position="200"/>
    </location>
</feature>
<dbReference type="InterPro" id="IPR050173">
    <property type="entry name" value="ABC_transporter_C-like"/>
</dbReference>
<evidence type="ECO:0000256" key="3">
    <source>
        <dbReference type="ARBA" id="ARBA00022741"/>
    </source>
</evidence>
<name>A0A1I8I6L8_9PLAT</name>
<dbReference type="AlphaFoldDB" id="A0A1I8I6L8"/>
<dbReference type="Gene3D" id="1.20.1560.10">
    <property type="entry name" value="ABC transporter type 1, transmembrane domain"/>
    <property type="match status" value="1"/>
</dbReference>
<keyword evidence="3" id="KW-0547">Nucleotide-binding</keyword>